<protein>
    <recommendedName>
        <fullName evidence="4">UDP-glycosyltransferases domain-containing protein</fullName>
    </recommendedName>
</protein>
<proteinExistence type="predicted"/>
<evidence type="ECO:0000313" key="2">
    <source>
        <dbReference type="EMBL" id="KAH7565763.1"/>
    </source>
</evidence>
<dbReference type="PANTHER" id="PTHR48045:SF22">
    <property type="entry name" value="UDP-GLUCURONOSYL_UDP-GLUCOSYLTRANSFERASE"/>
    <property type="match status" value="1"/>
</dbReference>
<name>A0ABQ8HNC0_9ROSI</name>
<dbReference type="CDD" id="cd03784">
    <property type="entry name" value="GT1_Gtf-like"/>
    <property type="match status" value="1"/>
</dbReference>
<dbReference type="EMBL" id="JAFEMO010000008">
    <property type="protein sequence ID" value="KAH7565763.1"/>
    <property type="molecule type" value="Genomic_DNA"/>
</dbReference>
<dbReference type="PANTHER" id="PTHR48045">
    <property type="entry name" value="UDP-GLYCOSYLTRANSFERASE 72B1"/>
    <property type="match status" value="1"/>
</dbReference>
<sequence length="149" mass="16323">MGSLFSISSAQIDEMVAGLKISGVRFLWVARDDTYRLQEDCRDLGLVVPWCHQLKVLSHSSVGGFLTHCGWNSILEAGFAGVPLLTFPLFGDQITQGKQAVEDLKVGLSEREELVKREKEVHEICQAAVKEGGSSDTDLDAFIQNISQG</sequence>
<evidence type="ECO:0008006" key="4">
    <source>
        <dbReference type="Google" id="ProtNLM"/>
    </source>
</evidence>
<keyword evidence="1" id="KW-0808">Transferase</keyword>
<dbReference type="InterPro" id="IPR002213">
    <property type="entry name" value="UDP_glucos_trans"/>
</dbReference>
<dbReference type="Pfam" id="PF00201">
    <property type="entry name" value="UDPGT"/>
    <property type="match status" value="1"/>
</dbReference>
<evidence type="ECO:0000256" key="1">
    <source>
        <dbReference type="ARBA" id="ARBA00022679"/>
    </source>
</evidence>
<keyword evidence="3" id="KW-1185">Reference proteome</keyword>
<comment type="caution">
    <text evidence="2">The sequence shown here is derived from an EMBL/GenBank/DDBJ whole genome shotgun (WGS) entry which is preliminary data.</text>
</comment>
<dbReference type="SUPFAM" id="SSF53756">
    <property type="entry name" value="UDP-Glycosyltransferase/glycogen phosphorylase"/>
    <property type="match status" value="1"/>
</dbReference>
<dbReference type="Proteomes" id="UP000827721">
    <property type="component" value="Unassembled WGS sequence"/>
</dbReference>
<reference evidence="2 3" key="1">
    <citation type="submission" date="2021-02" db="EMBL/GenBank/DDBJ databases">
        <title>Plant Genome Project.</title>
        <authorList>
            <person name="Zhang R.-G."/>
        </authorList>
    </citation>
    <scope>NUCLEOTIDE SEQUENCE [LARGE SCALE GENOMIC DNA]</scope>
    <source>
        <tissue evidence="2">Leaves</tissue>
    </source>
</reference>
<evidence type="ECO:0000313" key="3">
    <source>
        <dbReference type="Proteomes" id="UP000827721"/>
    </source>
</evidence>
<organism evidence="2 3">
    <name type="scientific">Xanthoceras sorbifolium</name>
    <dbReference type="NCBI Taxonomy" id="99658"/>
    <lineage>
        <taxon>Eukaryota</taxon>
        <taxon>Viridiplantae</taxon>
        <taxon>Streptophyta</taxon>
        <taxon>Embryophyta</taxon>
        <taxon>Tracheophyta</taxon>
        <taxon>Spermatophyta</taxon>
        <taxon>Magnoliopsida</taxon>
        <taxon>eudicotyledons</taxon>
        <taxon>Gunneridae</taxon>
        <taxon>Pentapetalae</taxon>
        <taxon>rosids</taxon>
        <taxon>malvids</taxon>
        <taxon>Sapindales</taxon>
        <taxon>Sapindaceae</taxon>
        <taxon>Xanthoceroideae</taxon>
        <taxon>Xanthoceras</taxon>
    </lineage>
</organism>
<accession>A0ABQ8HNC0</accession>
<dbReference type="Gene3D" id="3.40.50.2000">
    <property type="entry name" value="Glycogen Phosphorylase B"/>
    <property type="match status" value="1"/>
</dbReference>
<gene>
    <name evidence="2" type="ORF">JRO89_XS08G0013400</name>
</gene>